<name>A0ABT9GWB8_9GAMM</name>
<dbReference type="PANTHER" id="PTHR43135:SF3">
    <property type="entry name" value="ALPHA-D-RIBOSE 1-METHYLPHOSPHONATE 5-TRIPHOSPHATE DIPHOSPHATASE"/>
    <property type="match status" value="1"/>
</dbReference>
<dbReference type="SUPFAM" id="SSF51338">
    <property type="entry name" value="Composite domain of metallo-dependent hydrolases"/>
    <property type="match status" value="1"/>
</dbReference>
<keyword evidence="4" id="KW-1185">Reference proteome</keyword>
<protein>
    <submittedName>
        <fullName evidence="3">Amidohydrolase family protein</fullName>
    </submittedName>
</protein>
<feature type="chain" id="PRO_5046194796" evidence="1">
    <location>
        <begin position="20"/>
        <end position="459"/>
    </location>
</feature>
<dbReference type="EMBL" id="JAUZVZ010000004">
    <property type="protein sequence ID" value="MDP4535350.1"/>
    <property type="molecule type" value="Genomic_DNA"/>
</dbReference>
<dbReference type="Gene3D" id="3.20.20.140">
    <property type="entry name" value="Metal-dependent hydrolases"/>
    <property type="match status" value="1"/>
</dbReference>
<accession>A0ABT9GWB8</accession>
<dbReference type="SUPFAM" id="SSF51556">
    <property type="entry name" value="Metallo-dependent hydrolases"/>
    <property type="match status" value="1"/>
</dbReference>
<proteinExistence type="predicted"/>
<feature type="signal peptide" evidence="1">
    <location>
        <begin position="1"/>
        <end position="19"/>
    </location>
</feature>
<dbReference type="InterPro" id="IPR051781">
    <property type="entry name" value="Metallo-dep_Hydrolase"/>
</dbReference>
<evidence type="ECO:0000313" key="3">
    <source>
        <dbReference type="EMBL" id="MDP4535350.1"/>
    </source>
</evidence>
<evidence type="ECO:0000256" key="1">
    <source>
        <dbReference type="SAM" id="SignalP"/>
    </source>
</evidence>
<organism evidence="3 4">
    <name type="scientific">Alkalimonas collagenimarina</name>
    <dbReference type="NCBI Taxonomy" id="400390"/>
    <lineage>
        <taxon>Bacteria</taxon>
        <taxon>Pseudomonadati</taxon>
        <taxon>Pseudomonadota</taxon>
        <taxon>Gammaproteobacteria</taxon>
        <taxon>Alkalimonas</taxon>
    </lineage>
</organism>
<sequence length="459" mass="50156">MLRTRLFASLLLLGGPWFGAVMLSAAEVDSPTTDEMVIVFDQVHVLPMDSERILRNQRVLVQGDRIIALAPADELAIPDGAKRIAGEGRYLLPGLAEMHGHVPPTVDFSGMPARYLDDVLLLYLAGGVTTVRGMLGHEHQLRLKDDIATGKRLGPTLYLAGPSFNQHTVTSVEQARERVQQHKAEGWDLLKIHPGLSLEHYRAIAKEAQKQGIDFAGHVPEDVGIEQAILLGSRTIDHLDGYMAALGGFDTPLTKQDMAALVALTKTHQVAVVPTQALWETIIGAADADKLQHYDELKYMPARVIAGWERYLEAGSGAYYTGETAAIHAENRQRLLGALYQAGVTILMGTDAPQLYSVPGLSLRHELPMMAEAGMSYYDILRSGTVSVGEYFADKDTFGLVKAGHRADLLLVDNNPLEDLSVLYQPAGVMVRGQWLSRSELETKLADIAAARNAENRGR</sequence>
<dbReference type="InterPro" id="IPR011059">
    <property type="entry name" value="Metal-dep_hydrolase_composite"/>
</dbReference>
<dbReference type="Pfam" id="PF01979">
    <property type="entry name" value="Amidohydro_1"/>
    <property type="match status" value="1"/>
</dbReference>
<evidence type="ECO:0000259" key="2">
    <source>
        <dbReference type="Pfam" id="PF01979"/>
    </source>
</evidence>
<dbReference type="Proteomes" id="UP001231616">
    <property type="component" value="Unassembled WGS sequence"/>
</dbReference>
<keyword evidence="1" id="KW-0732">Signal</keyword>
<evidence type="ECO:0000313" key="4">
    <source>
        <dbReference type="Proteomes" id="UP001231616"/>
    </source>
</evidence>
<comment type="caution">
    <text evidence="3">The sequence shown here is derived from an EMBL/GenBank/DDBJ whole genome shotgun (WGS) entry which is preliminary data.</text>
</comment>
<dbReference type="InterPro" id="IPR032466">
    <property type="entry name" value="Metal_Hydrolase"/>
</dbReference>
<dbReference type="InterPro" id="IPR006680">
    <property type="entry name" value="Amidohydro-rel"/>
</dbReference>
<feature type="domain" description="Amidohydrolase-related" evidence="2">
    <location>
        <begin position="90"/>
        <end position="435"/>
    </location>
</feature>
<gene>
    <name evidence="3" type="ORF">Q3O60_04005</name>
</gene>
<dbReference type="Gene3D" id="2.30.40.10">
    <property type="entry name" value="Urease, subunit C, domain 1"/>
    <property type="match status" value="2"/>
</dbReference>
<dbReference type="RefSeq" id="WP_305892612.1">
    <property type="nucleotide sequence ID" value="NZ_JAUZVZ010000004.1"/>
</dbReference>
<reference evidence="3 4" key="1">
    <citation type="submission" date="2023-08" db="EMBL/GenBank/DDBJ databases">
        <authorList>
            <person name="Joshi A."/>
            <person name="Thite S."/>
        </authorList>
    </citation>
    <scope>NUCLEOTIDE SEQUENCE [LARGE SCALE GENOMIC DNA]</scope>
    <source>
        <strain evidence="3 4">AC40</strain>
    </source>
</reference>
<dbReference type="PANTHER" id="PTHR43135">
    <property type="entry name" value="ALPHA-D-RIBOSE 1-METHYLPHOSPHONATE 5-TRIPHOSPHATE DIPHOSPHATASE"/>
    <property type="match status" value="1"/>
</dbReference>